<sequence>MFNVRSKNINQQFSLFREGQLREGITSDPIPAGTSIPSEAAAKAALQSLITAQRIPQKEAEFGIKVAVAFANIVTKNWSDLESSSFTTQHMLSEALAQARKADNETANPSTRNFRASRSTHAPLHLQGEEEEKEESDVGAGSTQTRAPVPRVVQGVALLNNELGELMSEGRALGDPDCYKWRLFLRTGDFEKGCRLSEQLRQLDKGYGYSFIEAILDFNFHLHPFYPPQLTVVRPELVFNDSLEGLDALQALACLPILRFENWKPTTTVRTIMKEIAGTLEKYFHVDVSAERNDRTRFADGVAHPLRHLLGHLSWTSCSPLPSYERLYEPFASDQPSPNGPQSLKLEAARPSTMVFESARNSHIIGQIHKICDCLQAFETGWAQKQSCVHMPSSMHPSREDMGVKVIQALIDAESDEKMKDFLSEFLPNEGGEEEGEEAEEESCEKDGEGISEMSPPEAFSLSVPPREDVVQWLAHSCLSVLFVREFKKSFTEVLKTVEFNAALVSLLEQCFRVDESVFSQFHNADAFIDALQNLVEGSKEYLGTMVDLAEEPEQKMPKGVSAPIVSSHDAASASSSASQGRIRAREVAVEDVEAEREAKNTQRARQLAAQIVQITPSIMERTKQLIPVQADLEGAHNRKRDRKTSLQRESRLAALQEGSRTEANTTENRETDAEREGGK</sequence>
<evidence type="ECO:0000256" key="1">
    <source>
        <dbReference type="SAM" id="MobiDB-lite"/>
    </source>
</evidence>
<protein>
    <submittedName>
        <fullName evidence="2">Uncharacterized protein</fullName>
    </submittedName>
</protein>
<name>A0A0G4I4C0_9ALVE</name>
<proteinExistence type="predicted"/>
<dbReference type="InterPro" id="IPR016135">
    <property type="entry name" value="UBQ-conjugating_enzyme/RWD"/>
</dbReference>
<dbReference type="VEuPathDB" id="CryptoDB:Cvel_10886"/>
<feature type="compositionally biased region" description="Basic and acidic residues" evidence="1">
    <location>
        <begin position="668"/>
        <end position="680"/>
    </location>
</feature>
<feature type="region of interest" description="Disordered" evidence="1">
    <location>
        <begin position="427"/>
        <end position="460"/>
    </location>
</feature>
<gene>
    <name evidence="2" type="ORF">Cvel_10886</name>
</gene>
<dbReference type="AlphaFoldDB" id="A0A0G4I4C0"/>
<feature type="compositionally biased region" description="Low complexity" evidence="1">
    <location>
        <begin position="567"/>
        <end position="579"/>
    </location>
</feature>
<dbReference type="SUPFAM" id="SSF54495">
    <property type="entry name" value="UBC-like"/>
    <property type="match status" value="1"/>
</dbReference>
<accession>A0A0G4I4C0</accession>
<feature type="region of interest" description="Disordered" evidence="1">
    <location>
        <begin position="99"/>
        <end position="145"/>
    </location>
</feature>
<dbReference type="Gene3D" id="3.10.110.10">
    <property type="entry name" value="Ubiquitin Conjugating Enzyme"/>
    <property type="match status" value="1"/>
</dbReference>
<organism evidence="2">
    <name type="scientific">Chromera velia CCMP2878</name>
    <dbReference type="NCBI Taxonomy" id="1169474"/>
    <lineage>
        <taxon>Eukaryota</taxon>
        <taxon>Sar</taxon>
        <taxon>Alveolata</taxon>
        <taxon>Colpodellida</taxon>
        <taxon>Chromeraceae</taxon>
        <taxon>Chromera</taxon>
    </lineage>
</organism>
<feature type="compositionally biased region" description="Polar residues" evidence="1">
    <location>
        <begin position="105"/>
        <end position="120"/>
    </location>
</feature>
<feature type="region of interest" description="Disordered" evidence="1">
    <location>
        <begin position="630"/>
        <end position="680"/>
    </location>
</feature>
<feature type="region of interest" description="Disordered" evidence="1">
    <location>
        <begin position="554"/>
        <end position="583"/>
    </location>
</feature>
<reference evidence="2" key="1">
    <citation type="submission" date="2014-11" db="EMBL/GenBank/DDBJ databases">
        <authorList>
            <person name="Otto D Thomas"/>
            <person name="Naeem Raeece"/>
        </authorList>
    </citation>
    <scope>NUCLEOTIDE SEQUENCE</scope>
</reference>
<feature type="compositionally biased region" description="Acidic residues" evidence="1">
    <location>
        <begin position="431"/>
        <end position="444"/>
    </location>
</feature>
<dbReference type="EMBL" id="CDMZ01005062">
    <property type="protein sequence ID" value="CEM51821.1"/>
    <property type="molecule type" value="Genomic_DNA"/>
</dbReference>
<evidence type="ECO:0000313" key="2">
    <source>
        <dbReference type="EMBL" id="CEM51821.1"/>
    </source>
</evidence>